<dbReference type="GO" id="GO:0051537">
    <property type="term" value="F:2 iron, 2 sulfur cluster binding"/>
    <property type="evidence" value="ECO:0007669"/>
    <property type="project" value="UniProtKB-KW"/>
</dbReference>
<dbReference type="GO" id="GO:0016491">
    <property type="term" value="F:oxidoreductase activity"/>
    <property type="evidence" value="ECO:0007669"/>
    <property type="project" value="UniProtKB-KW"/>
</dbReference>
<dbReference type="AlphaFoldDB" id="A0A5E4UDQ9"/>
<proteinExistence type="predicted"/>
<keyword evidence="3" id="KW-0479">Metal-binding</keyword>
<dbReference type="SUPFAM" id="SSF55961">
    <property type="entry name" value="Bet v1-like"/>
    <property type="match status" value="1"/>
</dbReference>
<gene>
    <name evidence="8" type="ORF">PTE30175_01888</name>
</gene>
<dbReference type="RefSeq" id="WP_150696795.1">
    <property type="nucleotide sequence ID" value="NZ_CABPRZ010000006.1"/>
</dbReference>
<protein>
    <submittedName>
        <fullName evidence="8">3-ketosteroid-9-alpha-hydroxylase</fullName>
    </submittedName>
</protein>
<name>A0A5E4UDQ9_9BURK</name>
<keyword evidence="4" id="KW-0560">Oxidoreductase</keyword>
<evidence type="ECO:0000256" key="5">
    <source>
        <dbReference type="ARBA" id="ARBA00023004"/>
    </source>
</evidence>
<comment type="cofactor">
    <cofactor evidence="1">
        <name>Fe cation</name>
        <dbReference type="ChEBI" id="CHEBI:24875"/>
    </cofactor>
</comment>
<dbReference type="OrthoDB" id="9790995at2"/>
<keyword evidence="9" id="KW-1185">Reference proteome</keyword>
<dbReference type="InterPro" id="IPR017941">
    <property type="entry name" value="Rieske_2Fe-2S"/>
</dbReference>
<evidence type="ECO:0000256" key="1">
    <source>
        <dbReference type="ARBA" id="ARBA00001962"/>
    </source>
</evidence>
<feature type="domain" description="Rieske" evidence="7">
    <location>
        <begin position="18"/>
        <end position="135"/>
    </location>
</feature>
<dbReference type="PANTHER" id="PTHR21266:SF60">
    <property type="entry name" value="3-KETOSTEROID-9-ALPHA-MONOOXYGENASE, OXYGENASE COMPONENT"/>
    <property type="match status" value="1"/>
</dbReference>
<accession>A0A5E4UDQ9</accession>
<evidence type="ECO:0000313" key="8">
    <source>
        <dbReference type="EMBL" id="VVD97612.1"/>
    </source>
</evidence>
<sequence>MATSKDYRLGEFTFPRGWFMIADAKALDTHKPVAVRFFGKDFALYRGRATGKVVLLDAYCPHMKTHLAAPNNTSYVVIDGGGSNVEGDDIRCPYHAWRFGPDGKCNDIPYHNGPIPAAACVKSWTIKESLGAIWVWHDPEGGEPEWEHPTLPQWDDPAWVRWTFDDLGTLNQHPQEVIDNICDSAHLSPIHGSTVQRYENEFDGHIATQRQCGPHRTLVGADGVSPVLHTVTSYHGPGVLISYLTGLYDSVLLITHTPIEDGSIKVWHALMVKSPGGNATVTVPDTVAARQFQESSRLAFMQDFEVWMNKAPCLNGMFLPTEGPFMKARIWYRQFFNPRATKAEYQNQVNGVYVPRGAVPYTTPGEAA</sequence>
<dbReference type="Gene3D" id="3.90.380.10">
    <property type="entry name" value="Naphthalene 1,2-dioxygenase Alpha Subunit, Chain A, domain 1"/>
    <property type="match status" value="1"/>
</dbReference>
<keyword evidence="2" id="KW-0001">2Fe-2S</keyword>
<reference evidence="8 9" key="1">
    <citation type="submission" date="2019-08" db="EMBL/GenBank/DDBJ databases">
        <authorList>
            <person name="Peeters C."/>
        </authorList>
    </citation>
    <scope>NUCLEOTIDE SEQUENCE [LARGE SCALE GENOMIC DNA]</scope>
    <source>
        <strain evidence="8 9">LMG 30175</strain>
    </source>
</reference>
<dbReference type="SUPFAM" id="SSF50022">
    <property type="entry name" value="ISP domain"/>
    <property type="match status" value="1"/>
</dbReference>
<dbReference type="GO" id="GO:0008203">
    <property type="term" value="P:cholesterol metabolic process"/>
    <property type="evidence" value="ECO:0007669"/>
    <property type="project" value="InterPro"/>
</dbReference>
<dbReference type="InterPro" id="IPR050584">
    <property type="entry name" value="Cholesterol_7-desaturase"/>
</dbReference>
<organism evidence="8 9">
    <name type="scientific">Pandoraea terrae</name>
    <dbReference type="NCBI Taxonomy" id="1537710"/>
    <lineage>
        <taxon>Bacteria</taxon>
        <taxon>Pseudomonadati</taxon>
        <taxon>Pseudomonadota</taxon>
        <taxon>Betaproteobacteria</taxon>
        <taxon>Burkholderiales</taxon>
        <taxon>Burkholderiaceae</taxon>
        <taxon>Pandoraea</taxon>
    </lineage>
</organism>
<dbReference type="GO" id="GO:0046872">
    <property type="term" value="F:metal ion binding"/>
    <property type="evidence" value="ECO:0007669"/>
    <property type="project" value="UniProtKB-KW"/>
</dbReference>
<dbReference type="Proteomes" id="UP000414233">
    <property type="component" value="Unassembled WGS sequence"/>
</dbReference>
<evidence type="ECO:0000313" key="9">
    <source>
        <dbReference type="Proteomes" id="UP000414233"/>
    </source>
</evidence>
<dbReference type="PANTHER" id="PTHR21266">
    <property type="entry name" value="IRON-SULFUR DOMAIN CONTAINING PROTEIN"/>
    <property type="match status" value="1"/>
</dbReference>
<dbReference type="Pfam" id="PF19298">
    <property type="entry name" value="KshA_C"/>
    <property type="match status" value="1"/>
</dbReference>
<dbReference type="InterPro" id="IPR045605">
    <property type="entry name" value="KshA-like_C"/>
</dbReference>
<dbReference type="EMBL" id="CABPRZ010000006">
    <property type="protein sequence ID" value="VVD97612.1"/>
    <property type="molecule type" value="Genomic_DNA"/>
</dbReference>
<dbReference type="PROSITE" id="PS51296">
    <property type="entry name" value="RIESKE"/>
    <property type="match status" value="1"/>
</dbReference>
<evidence type="ECO:0000256" key="2">
    <source>
        <dbReference type="ARBA" id="ARBA00022714"/>
    </source>
</evidence>
<keyword evidence="6" id="KW-0411">Iron-sulfur</keyword>
<dbReference type="InterPro" id="IPR036922">
    <property type="entry name" value="Rieske_2Fe-2S_sf"/>
</dbReference>
<evidence type="ECO:0000259" key="7">
    <source>
        <dbReference type="PROSITE" id="PS51296"/>
    </source>
</evidence>
<dbReference type="Gene3D" id="2.102.10.10">
    <property type="entry name" value="Rieske [2Fe-2S] iron-sulphur domain"/>
    <property type="match status" value="1"/>
</dbReference>
<evidence type="ECO:0000256" key="6">
    <source>
        <dbReference type="ARBA" id="ARBA00023014"/>
    </source>
</evidence>
<dbReference type="Pfam" id="PF00355">
    <property type="entry name" value="Rieske"/>
    <property type="match status" value="1"/>
</dbReference>
<keyword evidence="5" id="KW-0408">Iron</keyword>
<evidence type="ECO:0000256" key="4">
    <source>
        <dbReference type="ARBA" id="ARBA00023002"/>
    </source>
</evidence>
<evidence type="ECO:0000256" key="3">
    <source>
        <dbReference type="ARBA" id="ARBA00022723"/>
    </source>
</evidence>